<evidence type="ECO:0000313" key="1">
    <source>
        <dbReference type="EMBL" id="KAF6718386.1"/>
    </source>
</evidence>
<accession>A0A834F238</accession>
<dbReference type="InterPro" id="IPR027897">
    <property type="entry name" value="DUF4559"/>
</dbReference>
<protein>
    <submittedName>
        <fullName evidence="1">Uncharacterized protein</fullName>
    </submittedName>
</protein>
<gene>
    <name evidence="1" type="ORF">FQA47_019317</name>
</gene>
<evidence type="ECO:0000313" key="2">
    <source>
        <dbReference type="Proteomes" id="UP000646548"/>
    </source>
</evidence>
<reference evidence="1" key="1">
    <citation type="journal article" name="BMC Genomics">
        <title>Long-read sequencing and de novo genome assembly of marine medaka (Oryzias melastigma).</title>
        <authorList>
            <person name="Liang P."/>
            <person name="Saqib H.S.A."/>
            <person name="Ni X."/>
            <person name="Shen Y."/>
        </authorList>
    </citation>
    <scope>NUCLEOTIDE SEQUENCE</scope>
    <source>
        <strain evidence="1">Bigg-433</strain>
    </source>
</reference>
<comment type="caution">
    <text evidence="1">The sequence shown here is derived from an EMBL/GenBank/DDBJ whole genome shotgun (WGS) entry which is preliminary data.</text>
</comment>
<proteinExistence type="predicted"/>
<sequence>MHHRNPDGSINWANCSPPLWRTDHWELAKAYMPRGQAQVRGADQCDASALLNLINYCKWFCAGDPKSARQVIQCRNELMHSSEFRVKDEWMKKVPHGSAALCAAVQPHSAHGSCGSTNRKHAGC</sequence>
<organism evidence="1 2">
    <name type="scientific">Oryzias melastigma</name>
    <name type="common">Marine medaka</name>
    <dbReference type="NCBI Taxonomy" id="30732"/>
    <lineage>
        <taxon>Eukaryota</taxon>
        <taxon>Metazoa</taxon>
        <taxon>Chordata</taxon>
        <taxon>Craniata</taxon>
        <taxon>Vertebrata</taxon>
        <taxon>Euteleostomi</taxon>
        <taxon>Actinopterygii</taxon>
        <taxon>Neopterygii</taxon>
        <taxon>Teleostei</taxon>
        <taxon>Neoteleostei</taxon>
        <taxon>Acanthomorphata</taxon>
        <taxon>Ovalentaria</taxon>
        <taxon>Atherinomorphae</taxon>
        <taxon>Beloniformes</taxon>
        <taxon>Adrianichthyidae</taxon>
        <taxon>Oryziinae</taxon>
        <taxon>Oryzias</taxon>
    </lineage>
</organism>
<dbReference type="EMBL" id="WKFB01000736">
    <property type="protein sequence ID" value="KAF6718386.1"/>
    <property type="molecule type" value="Genomic_DNA"/>
</dbReference>
<name>A0A834F238_ORYME</name>
<dbReference type="Proteomes" id="UP000646548">
    <property type="component" value="Unassembled WGS sequence"/>
</dbReference>
<dbReference type="PANTHER" id="PTHR35083">
    <property type="entry name" value="RGD1565685 PROTEIN"/>
    <property type="match status" value="1"/>
</dbReference>
<dbReference type="PANTHER" id="PTHR35083:SF2">
    <property type="entry name" value="CHROMOSOME 17 CXORF38 HOMOLOG"/>
    <property type="match status" value="1"/>
</dbReference>
<dbReference type="Pfam" id="PF15112">
    <property type="entry name" value="DUF4559"/>
    <property type="match status" value="1"/>
</dbReference>
<dbReference type="AlphaFoldDB" id="A0A834F238"/>